<feature type="region of interest" description="Disordered" evidence="1">
    <location>
        <begin position="1"/>
        <end position="27"/>
    </location>
</feature>
<feature type="region of interest" description="Disordered" evidence="1">
    <location>
        <begin position="49"/>
        <end position="80"/>
    </location>
</feature>
<protein>
    <submittedName>
        <fullName evidence="2">Uncharacterized protein</fullName>
    </submittedName>
</protein>
<dbReference type="AlphaFoldDB" id="A0A564Z051"/>
<evidence type="ECO:0000313" key="3">
    <source>
        <dbReference type="Proteomes" id="UP000321570"/>
    </source>
</evidence>
<dbReference type="EMBL" id="CABIJS010000532">
    <property type="protein sequence ID" value="VUZ52845.1"/>
    <property type="molecule type" value="Genomic_DNA"/>
</dbReference>
<evidence type="ECO:0000256" key="1">
    <source>
        <dbReference type="SAM" id="MobiDB-lite"/>
    </source>
</evidence>
<feature type="compositionally biased region" description="Basic and acidic residues" evidence="1">
    <location>
        <begin position="587"/>
        <end position="600"/>
    </location>
</feature>
<feature type="compositionally biased region" description="Basic and acidic residues" evidence="1">
    <location>
        <begin position="67"/>
        <end position="76"/>
    </location>
</feature>
<feature type="region of interest" description="Disordered" evidence="1">
    <location>
        <begin position="207"/>
        <end position="230"/>
    </location>
</feature>
<feature type="compositionally biased region" description="Basic residues" evidence="1">
    <location>
        <begin position="49"/>
        <end position="66"/>
    </location>
</feature>
<dbReference type="Proteomes" id="UP000321570">
    <property type="component" value="Unassembled WGS sequence"/>
</dbReference>
<feature type="region of interest" description="Disordered" evidence="1">
    <location>
        <begin position="337"/>
        <end position="357"/>
    </location>
</feature>
<proteinExistence type="predicted"/>
<name>A0A564Z051_HYMDI</name>
<organism evidence="2 3">
    <name type="scientific">Hymenolepis diminuta</name>
    <name type="common">Rat tapeworm</name>
    <dbReference type="NCBI Taxonomy" id="6216"/>
    <lineage>
        <taxon>Eukaryota</taxon>
        <taxon>Metazoa</taxon>
        <taxon>Spiralia</taxon>
        <taxon>Lophotrochozoa</taxon>
        <taxon>Platyhelminthes</taxon>
        <taxon>Cestoda</taxon>
        <taxon>Eucestoda</taxon>
        <taxon>Cyclophyllidea</taxon>
        <taxon>Hymenolepididae</taxon>
        <taxon>Hymenolepis</taxon>
    </lineage>
</organism>
<feature type="compositionally biased region" description="Polar residues" evidence="1">
    <location>
        <begin position="407"/>
        <end position="418"/>
    </location>
</feature>
<reference evidence="2 3" key="1">
    <citation type="submission" date="2019-07" db="EMBL/GenBank/DDBJ databases">
        <authorList>
            <person name="Jastrzebski P J."/>
            <person name="Paukszto L."/>
            <person name="Jastrzebski P J."/>
        </authorList>
    </citation>
    <scope>NUCLEOTIDE SEQUENCE [LARGE SCALE GENOMIC DNA]</scope>
    <source>
        <strain evidence="2 3">WMS-il1</strain>
    </source>
</reference>
<keyword evidence="3" id="KW-1185">Reference proteome</keyword>
<feature type="region of interest" description="Disordered" evidence="1">
    <location>
        <begin position="95"/>
        <end position="126"/>
    </location>
</feature>
<feature type="compositionally biased region" description="Polar residues" evidence="1">
    <location>
        <begin position="95"/>
        <end position="116"/>
    </location>
</feature>
<feature type="region of interest" description="Disordered" evidence="1">
    <location>
        <begin position="388"/>
        <end position="419"/>
    </location>
</feature>
<gene>
    <name evidence="2" type="ORF">WMSIL1_LOCUS11239</name>
</gene>
<accession>A0A564Z051</accession>
<feature type="compositionally biased region" description="Polar residues" evidence="1">
    <location>
        <begin position="340"/>
        <end position="353"/>
    </location>
</feature>
<evidence type="ECO:0000313" key="2">
    <source>
        <dbReference type="EMBL" id="VUZ52845.1"/>
    </source>
</evidence>
<feature type="region of interest" description="Disordered" evidence="1">
    <location>
        <begin position="559"/>
        <end position="600"/>
    </location>
</feature>
<sequence length="600" mass="66698">MRRRLKSARASATCKLRGSKQQNRESKVPYVILGIGKWDAGDNAEFSKLKRRKRRKSSIRNSSKGKCKIDPIRDSTNRSIKKTKQNTISEISIKPTSENMSDPSETPGCSNLQSTPGVIGKRKKSKSKEMITQMYEDKNLNIPTSKSKTYSTNKLTARTFEMTDSSGVRITRSTAKKRINLTEKLSHKEVDEVMIISEFIPDQAISKSDQRGGYSKVKSGERNSGSQTSAQIVDRISAKHLQTESTRQKEKALNIGCTAQDSDESTADKSQLLSQVEKKSDGLKCNEVGIFSPMDKSELQLRILLKSSKTIGDKITEQPEFLLERKDPKTIVCSVKQPPKTRQTETSSNQIARSAQEEIKSPPISIRTGKKPLHYHPRVFQSIHHSEANVTQSSPIKKPSTAYLKRTQPSNGNSNLTDAFNPDEKLLFQNKLSPSRTQISSFLLRSISDGSPVRGRTLKILQNSQAIIAERKFQEPINPDLPQSQTLTTPILKKSGILKGPTTPKANKRVSFSGVRRVRYFLSPEKMQWADSGNVMAKTKNSGINESGTNSVTELVRENGSGASENRQNHRIYTGPEANADTGASRTRIETKNGKKSDSA</sequence>